<dbReference type="SUPFAM" id="SSF101478">
    <property type="entry name" value="ADP-ribosylglycohydrolase"/>
    <property type="match status" value="1"/>
</dbReference>
<feature type="binding site" evidence="1">
    <location>
        <position position="270"/>
    </location>
    <ligand>
        <name>Mg(2+)</name>
        <dbReference type="ChEBI" id="CHEBI:18420"/>
        <label>1</label>
    </ligand>
</feature>
<evidence type="ECO:0000256" key="1">
    <source>
        <dbReference type="PIRSR" id="PIRSR605502-1"/>
    </source>
</evidence>
<accession>A0A7Z0EI03</accession>
<organism evidence="3 4">
    <name type="scientific">Nocardiopsis aegyptia</name>
    <dbReference type="NCBI Taxonomy" id="220378"/>
    <lineage>
        <taxon>Bacteria</taxon>
        <taxon>Bacillati</taxon>
        <taxon>Actinomycetota</taxon>
        <taxon>Actinomycetes</taxon>
        <taxon>Streptosporangiales</taxon>
        <taxon>Nocardiopsidaceae</taxon>
        <taxon>Nocardiopsis</taxon>
    </lineage>
</organism>
<evidence type="ECO:0000256" key="2">
    <source>
        <dbReference type="SAM" id="MobiDB-lite"/>
    </source>
</evidence>
<gene>
    <name evidence="3" type="ORF">HNR10_000280</name>
</gene>
<name>A0A7Z0EI03_9ACTN</name>
<sequence>MSDSSPPSTFVPSIPSENARRALSSLSALAVGDAFGSQFFVPDNRSRHSARELPPGVWEWTDDTEMAASVYQEVVRHGEVDADRLAASFADHHDFDRGYGPATGRMLRLVREGADHRGLAAGLFDGSGSWGNGAAMRVAPLGAFFADDTVAAAEWAAVSARVTHTHPEAVDGAVAVAVAAALVARGEAGAPGTFLGRVGDHLPEGALREGVRAARSLLIVPEPVEAAHRLGNGSRVRALDTVPFALWVAAKHLRGTLESALWAAVTPGGDMDTVAAIVGGVLGAGPAGAVDPEWGGRTEALPGWARDREHLSGSAGVRPGAWRPLAHPKAFKEHP</sequence>
<feature type="binding site" evidence="1">
    <location>
        <position position="63"/>
    </location>
    <ligand>
        <name>Mg(2+)</name>
        <dbReference type="ChEBI" id="CHEBI:18420"/>
        <label>1</label>
    </ligand>
</feature>
<dbReference type="RefSeq" id="WP_179820191.1">
    <property type="nucleotide sequence ID" value="NZ_JACCFS010000001.1"/>
</dbReference>
<reference evidence="3 4" key="1">
    <citation type="submission" date="2020-07" db="EMBL/GenBank/DDBJ databases">
        <title>Sequencing the genomes of 1000 actinobacteria strains.</title>
        <authorList>
            <person name="Klenk H.-P."/>
        </authorList>
    </citation>
    <scope>NUCLEOTIDE SEQUENCE [LARGE SCALE GENOMIC DNA]</scope>
    <source>
        <strain evidence="3 4">DSM 44442</strain>
    </source>
</reference>
<evidence type="ECO:0000313" key="3">
    <source>
        <dbReference type="EMBL" id="NYJ32399.1"/>
    </source>
</evidence>
<dbReference type="Proteomes" id="UP000572051">
    <property type="component" value="Unassembled WGS sequence"/>
</dbReference>
<keyword evidence="1" id="KW-0479">Metal-binding</keyword>
<protein>
    <submittedName>
        <fullName evidence="3">ADP-ribosylglycohydrolase</fullName>
    </submittedName>
</protein>
<feature type="binding site" evidence="1">
    <location>
        <position position="61"/>
    </location>
    <ligand>
        <name>Mg(2+)</name>
        <dbReference type="ChEBI" id="CHEBI:18420"/>
        <label>1</label>
    </ligand>
</feature>
<dbReference type="Gene3D" id="1.10.4080.10">
    <property type="entry name" value="ADP-ribosylation/Crystallin J1"/>
    <property type="match status" value="1"/>
</dbReference>
<keyword evidence="1" id="KW-0460">Magnesium</keyword>
<comment type="cofactor">
    <cofactor evidence="1">
        <name>Mg(2+)</name>
        <dbReference type="ChEBI" id="CHEBI:18420"/>
    </cofactor>
    <text evidence="1">Binds 2 magnesium ions per subunit.</text>
</comment>
<dbReference type="PANTHER" id="PTHR16222:SF12">
    <property type="entry name" value="ADP-RIBOSYLGLYCOHYDROLASE-RELATED"/>
    <property type="match status" value="1"/>
</dbReference>
<dbReference type="PANTHER" id="PTHR16222">
    <property type="entry name" value="ADP-RIBOSYLGLYCOHYDROLASE"/>
    <property type="match status" value="1"/>
</dbReference>
<dbReference type="Pfam" id="PF03747">
    <property type="entry name" value="ADP_ribosyl_GH"/>
    <property type="match status" value="1"/>
</dbReference>
<feature type="binding site" evidence="1">
    <location>
        <position position="273"/>
    </location>
    <ligand>
        <name>Mg(2+)</name>
        <dbReference type="ChEBI" id="CHEBI:18420"/>
        <label>1</label>
    </ligand>
</feature>
<dbReference type="InterPro" id="IPR005502">
    <property type="entry name" value="Ribosyl_crysJ1"/>
</dbReference>
<keyword evidence="3" id="KW-0378">Hydrolase</keyword>
<dbReference type="AlphaFoldDB" id="A0A7Z0EI03"/>
<dbReference type="InterPro" id="IPR050792">
    <property type="entry name" value="ADP-ribosylglycohydrolase"/>
</dbReference>
<dbReference type="InterPro" id="IPR036705">
    <property type="entry name" value="Ribosyl_crysJ1_sf"/>
</dbReference>
<comment type="caution">
    <text evidence="3">The sequence shown here is derived from an EMBL/GenBank/DDBJ whole genome shotgun (WGS) entry which is preliminary data.</text>
</comment>
<feature type="binding site" evidence="1">
    <location>
        <position position="272"/>
    </location>
    <ligand>
        <name>Mg(2+)</name>
        <dbReference type="ChEBI" id="CHEBI:18420"/>
        <label>1</label>
    </ligand>
</feature>
<keyword evidence="4" id="KW-1185">Reference proteome</keyword>
<dbReference type="GO" id="GO:0016787">
    <property type="term" value="F:hydrolase activity"/>
    <property type="evidence" value="ECO:0007669"/>
    <property type="project" value="UniProtKB-KW"/>
</dbReference>
<evidence type="ECO:0000313" key="4">
    <source>
        <dbReference type="Proteomes" id="UP000572051"/>
    </source>
</evidence>
<feature type="region of interest" description="Disordered" evidence="2">
    <location>
        <begin position="310"/>
        <end position="335"/>
    </location>
</feature>
<proteinExistence type="predicted"/>
<feature type="binding site" evidence="1">
    <location>
        <position position="62"/>
    </location>
    <ligand>
        <name>Mg(2+)</name>
        <dbReference type="ChEBI" id="CHEBI:18420"/>
        <label>1</label>
    </ligand>
</feature>
<dbReference type="EMBL" id="JACCFS010000001">
    <property type="protein sequence ID" value="NYJ32399.1"/>
    <property type="molecule type" value="Genomic_DNA"/>
</dbReference>
<dbReference type="GO" id="GO:0046872">
    <property type="term" value="F:metal ion binding"/>
    <property type="evidence" value="ECO:0007669"/>
    <property type="project" value="UniProtKB-KW"/>
</dbReference>